<dbReference type="Gene3D" id="3.20.20.80">
    <property type="entry name" value="Glycosidases"/>
    <property type="match status" value="1"/>
</dbReference>
<feature type="signal peptide" evidence="1">
    <location>
        <begin position="1"/>
        <end position="28"/>
    </location>
</feature>
<dbReference type="Proteomes" id="UP000624159">
    <property type="component" value="Unassembled WGS sequence"/>
</dbReference>
<dbReference type="Proteomes" id="UP000281904">
    <property type="component" value="Chromosome"/>
</dbReference>
<reference evidence="3 4" key="1">
    <citation type="submission" date="2018-12" db="EMBL/GenBank/DDBJ databases">
        <authorList>
            <consortium name="Pathogen Informatics"/>
        </authorList>
    </citation>
    <scope>NUCLEOTIDE SEQUENCE [LARGE SCALE GENOMIC DNA]</scope>
    <source>
        <strain evidence="3 4">NCTC10036</strain>
    </source>
</reference>
<keyword evidence="1" id="KW-0732">Signal</keyword>
<dbReference type="EMBL" id="LR134493">
    <property type="protein sequence ID" value="VEI72537.1"/>
    <property type="molecule type" value="Genomic_DNA"/>
</dbReference>
<dbReference type="RefSeq" id="WP_126533428.1">
    <property type="nucleotide sequence ID" value="NZ_JADULK010000001.1"/>
</dbReference>
<feature type="chain" id="PRO_5018793727" evidence="1">
    <location>
        <begin position="29"/>
        <end position="498"/>
    </location>
</feature>
<dbReference type="AlphaFoldDB" id="A0A3S4X749"/>
<sequence length="498" mass="56424">MKVYPISATNVLSLSCLCIALNSVPVFAASNTAMYYTEMKKTREDLSDNTSQYVYDKLMRRELSRASATDGVDFGVHGMEIPMIKSGRDQEKVEKAFELLSRVGVNSLRSAETAWHRVADKDGNPTNFTEVDFQLKMAKKYGMTHSFLFGYPPAKYTVSNNKLSAVAPQYYDKYRNYLDVTLKHLAGYNVKYAEMGNEVDAPSVWWINSTPAMYVNEMKMLKQAIQKSGQNIKTVAFSATYSRSPFKGGLSGGRRFVEKSFKLGINDYADAYSIHHFVFGADDLPDYMRSMANKYGGGNKPILDTEQLDTSSAGRYKSNPYDLVKLFARGYYVYGMKRVDYFMAKDRFINNKLYYFGLFDEQWKPKLRLLAYAMAVDAMKGKHLLFMASPTKDVEAYVLQNNANKPGKKYTILMWKNSLNNGKTTPVMVKGIKGNVTIEKWNLDLVKQNDASAGIRLDEKPIAVYTDEKPDWQAVDNKYFSSNLPTVAESRSPMPSDK</sequence>
<dbReference type="PROSITE" id="PS51257">
    <property type="entry name" value="PROKAR_LIPOPROTEIN"/>
    <property type="match status" value="1"/>
</dbReference>
<dbReference type="InterPro" id="IPR017853">
    <property type="entry name" value="GH"/>
</dbReference>
<gene>
    <name evidence="2" type="ORF">I5U13_02045</name>
    <name evidence="3" type="ORF">NCTC10036_04728</name>
</gene>
<evidence type="ECO:0000313" key="5">
    <source>
        <dbReference type="Proteomes" id="UP000624159"/>
    </source>
</evidence>
<keyword evidence="5" id="KW-1185">Reference proteome</keyword>
<evidence type="ECO:0000313" key="4">
    <source>
        <dbReference type="Proteomes" id="UP000281904"/>
    </source>
</evidence>
<name>A0A3S4X749_SERRU</name>
<reference evidence="2 5" key="2">
    <citation type="submission" date="2020-11" db="EMBL/GenBank/DDBJ databases">
        <title>Enhanced detection system for hospital associated transmission using whole genome sequencing surveillance.</title>
        <authorList>
            <person name="Harrison L.H."/>
            <person name="Van Tyne D."/>
            <person name="Marsh J.W."/>
            <person name="Griffith M.P."/>
            <person name="Snyder D.J."/>
            <person name="Cooper V.S."/>
            <person name="Mustapha M."/>
        </authorList>
    </citation>
    <scope>NUCLEOTIDE SEQUENCE [LARGE SCALE GENOMIC DNA]</scope>
    <source>
        <strain evidence="2 5">SER00230</strain>
    </source>
</reference>
<organism evidence="3 4">
    <name type="scientific">Serratia rubidaea</name>
    <name type="common">Serratia marinorubra</name>
    <dbReference type="NCBI Taxonomy" id="61652"/>
    <lineage>
        <taxon>Bacteria</taxon>
        <taxon>Pseudomonadati</taxon>
        <taxon>Pseudomonadota</taxon>
        <taxon>Gammaproteobacteria</taxon>
        <taxon>Enterobacterales</taxon>
        <taxon>Yersiniaceae</taxon>
        <taxon>Serratia</taxon>
    </lineage>
</organism>
<dbReference type="EMBL" id="JADULK010000001">
    <property type="protein sequence ID" value="MBH1928448.1"/>
    <property type="molecule type" value="Genomic_DNA"/>
</dbReference>
<evidence type="ECO:0000256" key="1">
    <source>
        <dbReference type="SAM" id="SignalP"/>
    </source>
</evidence>
<dbReference type="SUPFAM" id="SSF51445">
    <property type="entry name" value="(Trans)glycosidases"/>
    <property type="match status" value="1"/>
</dbReference>
<proteinExistence type="predicted"/>
<evidence type="ECO:0000313" key="3">
    <source>
        <dbReference type="EMBL" id="VEI72537.1"/>
    </source>
</evidence>
<accession>A0A3S4X749</accession>
<protein>
    <submittedName>
        <fullName evidence="3">Beta-xylosidase</fullName>
    </submittedName>
</protein>
<evidence type="ECO:0000313" key="2">
    <source>
        <dbReference type="EMBL" id="MBH1928448.1"/>
    </source>
</evidence>